<keyword evidence="2" id="KW-0520">NAD</keyword>
<gene>
    <name evidence="4" type="primary">paaN</name>
    <name evidence="4" type="ORF">D1345_20145</name>
</gene>
<sequence length="555" mass="60235">MSHPLFQQHQATLDQALQALRERQYWSPYPEMPSPRSYGETAAADGQAAFEALLQQDFSLDGLPPSQGWVGSERSPYRGALRIRYPRHDADALLSASTAALQTWRQAGPQAWVGVCLEILQRLNRRSFEIAHAVMHTTGQAFMMAFQAGGPHAQDRALEAVAYAWREMAAIPDRCRWSKPQGKHEPLVLEKNWKVIPRGVGLVIGCSTFPTWNGYPGLFASLATGNSVIVKPHPGAVLPLALTVRIAREVLAEAGFDPNTVLLAANQHGEPLASLLAQRPEVKLIDFTGSSAHGEWLESQCRHAQVYTEKAGVNCVVLDSTADFPGLCRNLALSLALYSGQMCTAPQNIFIPADGIHTPEGQLSYQQTVAGLCAALEALCAEPAKAVELLGAIQNPGVLQRLEAARALGQPALDSRRLSHPHYPEAEVRTPLLRQLSMEDRAIYEQEHFGPISFLIQAPDSAAALRQAEDLMRRCGALSFSVYSTDQQVREQARQAAENACVSLALNFTGAVMVNQSAAFSDFHGSGGNPAANASLSDSAFVANRFRVAQTRSFG</sequence>
<dbReference type="InterPro" id="IPR016161">
    <property type="entry name" value="Ald_DH/histidinol_DH"/>
</dbReference>
<dbReference type="GO" id="GO:0009898">
    <property type="term" value="C:cytoplasmic side of plasma membrane"/>
    <property type="evidence" value="ECO:0007669"/>
    <property type="project" value="TreeGrafter"/>
</dbReference>
<keyword evidence="5" id="KW-1185">Reference proteome</keyword>
<evidence type="ECO:0000259" key="3">
    <source>
        <dbReference type="Pfam" id="PF00171"/>
    </source>
</evidence>
<feature type="domain" description="Aldehyde dehydrogenase" evidence="3">
    <location>
        <begin position="87"/>
        <end position="503"/>
    </location>
</feature>
<proteinExistence type="predicted"/>
<dbReference type="EMBL" id="CP031968">
    <property type="protein sequence ID" value="AXT48333.1"/>
    <property type="molecule type" value="Genomic_DNA"/>
</dbReference>
<dbReference type="InterPro" id="IPR050485">
    <property type="entry name" value="Proline_metab_enzyme"/>
</dbReference>
<dbReference type="NCBIfam" id="TIGR02288">
    <property type="entry name" value="PaaN_2"/>
    <property type="match status" value="1"/>
</dbReference>
<dbReference type="GO" id="GO:0003842">
    <property type="term" value="F:L-glutamate gamma-semialdehyde dehydrogenase activity"/>
    <property type="evidence" value="ECO:0007669"/>
    <property type="project" value="TreeGrafter"/>
</dbReference>
<name>A0AAD0RUS8_9NEIS</name>
<organism evidence="4 5">
    <name type="scientific">Chromobacterium rhizoryzae</name>
    <dbReference type="NCBI Taxonomy" id="1778675"/>
    <lineage>
        <taxon>Bacteria</taxon>
        <taxon>Pseudomonadati</taxon>
        <taxon>Pseudomonadota</taxon>
        <taxon>Betaproteobacteria</taxon>
        <taxon>Neisseriales</taxon>
        <taxon>Chromobacteriaceae</taxon>
        <taxon>Chromobacterium</taxon>
    </lineage>
</organism>
<evidence type="ECO:0000313" key="5">
    <source>
        <dbReference type="Proteomes" id="UP000259465"/>
    </source>
</evidence>
<dbReference type="Gene3D" id="3.40.605.10">
    <property type="entry name" value="Aldehyde Dehydrogenase, Chain A, domain 1"/>
    <property type="match status" value="1"/>
</dbReference>
<evidence type="ECO:0000256" key="1">
    <source>
        <dbReference type="ARBA" id="ARBA00023002"/>
    </source>
</evidence>
<dbReference type="Proteomes" id="UP000259465">
    <property type="component" value="Chromosome"/>
</dbReference>
<dbReference type="PANTHER" id="PTHR42862:SF1">
    <property type="entry name" value="DELTA-1-PYRROLINE-5-CARBOXYLATE DEHYDROGENASE 2, ISOFORM A-RELATED"/>
    <property type="match status" value="1"/>
</dbReference>
<dbReference type="Pfam" id="PF00171">
    <property type="entry name" value="Aldedh"/>
    <property type="match status" value="1"/>
</dbReference>
<dbReference type="Gene3D" id="3.40.309.10">
    <property type="entry name" value="Aldehyde Dehydrogenase, Chain A, domain 2"/>
    <property type="match status" value="1"/>
</dbReference>
<dbReference type="AlphaFoldDB" id="A0AAD0RUS8"/>
<dbReference type="InterPro" id="IPR015590">
    <property type="entry name" value="Aldehyde_DH_dom"/>
</dbReference>
<dbReference type="InterPro" id="IPR016162">
    <property type="entry name" value="Ald_DH_N"/>
</dbReference>
<keyword evidence="1" id="KW-0560">Oxidoreductase</keyword>
<protein>
    <submittedName>
        <fullName evidence="4">Phenylacetic acid degradation protein PaaN</fullName>
    </submittedName>
</protein>
<dbReference type="KEGG" id="crz:D1345_20145"/>
<accession>A0AAD0RUS8</accession>
<dbReference type="RefSeq" id="WP_107731474.1">
    <property type="nucleotide sequence ID" value="NZ_CP031968.1"/>
</dbReference>
<dbReference type="PANTHER" id="PTHR42862">
    <property type="entry name" value="DELTA-1-PYRROLINE-5-CARBOXYLATE DEHYDROGENASE 1, ISOFORM A-RELATED"/>
    <property type="match status" value="1"/>
</dbReference>
<dbReference type="InterPro" id="IPR011975">
    <property type="entry name" value="PaaN_2"/>
</dbReference>
<dbReference type="InterPro" id="IPR016163">
    <property type="entry name" value="Ald_DH_C"/>
</dbReference>
<evidence type="ECO:0000313" key="4">
    <source>
        <dbReference type="EMBL" id="AXT48333.1"/>
    </source>
</evidence>
<evidence type="ECO:0000256" key="2">
    <source>
        <dbReference type="ARBA" id="ARBA00023027"/>
    </source>
</evidence>
<dbReference type="GO" id="GO:0010133">
    <property type="term" value="P:L-proline catabolic process to L-glutamate"/>
    <property type="evidence" value="ECO:0007669"/>
    <property type="project" value="TreeGrafter"/>
</dbReference>
<reference evidence="4 5" key="1">
    <citation type="submission" date="2018-08" db="EMBL/GenBank/DDBJ databases">
        <title>Complete genome sequence of JP2-74.</title>
        <authorList>
            <person name="Wu L."/>
        </authorList>
    </citation>
    <scope>NUCLEOTIDE SEQUENCE [LARGE SCALE GENOMIC DNA]</scope>
    <source>
        <strain evidence="4 5">JP2-74</strain>
    </source>
</reference>
<dbReference type="SUPFAM" id="SSF53720">
    <property type="entry name" value="ALDH-like"/>
    <property type="match status" value="1"/>
</dbReference>